<name>A0A2C6BLE1_FUSNP</name>
<sequence>MEDIIENLQRKDDKIFITFKDFPEAIRKEEKIMNSIRNLNSEYTEKFIIYNNKLEIHNPNLNRLTLDSLNHNFLYRRIFELVYKKISERMIIREVSLDDWYIKDEENIILYRYKSFEHSKIYCNSRWYQGRIIHLCIDKECNGELEIDFSNFWKSNESKWLCIYKCNRCGKIIKAVDLVEYMNQNEE</sequence>
<protein>
    <submittedName>
        <fullName evidence="1">Uncharacterized protein</fullName>
    </submittedName>
</protein>
<dbReference type="AlphaFoldDB" id="A0A2C6BLE1"/>
<proteinExistence type="predicted"/>
<dbReference type="EMBL" id="NIRQ01000001">
    <property type="protein sequence ID" value="PHI14416.1"/>
    <property type="molecule type" value="Genomic_DNA"/>
</dbReference>
<dbReference type="RefSeq" id="WP_098982745.1">
    <property type="nucleotide sequence ID" value="NZ_CP077116.1"/>
</dbReference>
<reference evidence="1 2" key="1">
    <citation type="submission" date="2017-06" db="EMBL/GenBank/DDBJ databases">
        <title>Draft genome sequence of Fusobacterium nucleatum subsp. polymorphum KCOM 1330 (=ChDC F330).</title>
        <authorList>
            <person name="Kook J.-K."/>
            <person name="Park S.-N."/>
            <person name="Lim Y.K."/>
            <person name="Roh H."/>
        </authorList>
    </citation>
    <scope>NUCLEOTIDE SEQUENCE [LARGE SCALE GENOMIC DNA]</scope>
    <source>
        <strain evidence="2">KCOM 1330 (ChDC F330)</strain>
    </source>
</reference>
<accession>A0A2C6BLE1</accession>
<evidence type="ECO:0000313" key="1">
    <source>
        <dbReference type="EMBL" id="PHI14416.1"/>
    </source>
</evidence>
<comment type="caution">
    <text evidence="1">The sequence shown here is derived from an EMBL/GenBank/DDBJ whole genome shotgun (WGS) entry which is preliminary data.</text>
</comment>
<evidence type="ECO:0000313" key="2">
    <source>
        <dbReference type="Proteomes" id="UP000221852"/>
    </source>
</evidence>
<dbReference type="Proteomes" id="UP000221852">
    <property type="component" value="Unassembled WGS sequence"/>
</dbReference>
<gene>
    <name evidence="1" type="ORF">CBG59_12570</name>
</gene>
<organism evidence="1 2">
    <name type="scientific">Fusobacterium nucleatum subsp. polymorphum</name>
    <name type="common">Fusobacterium polymorphum</name>
    <dbReference type="NCBI Taxonomy" id="76857"/>
    <lineage>
        <taxon>Bacteria</taxon>
        <taxon>Fusobacteriati</taxon>
        <taxon>Fusobacteriota</taxon>
        <taxon>Fusobacteriia</taxon>
        <taxon>Fusobacteriales</taxon>
        <taxon>Fusobacteriaceae</taxon>
        <taxon>Fusobacterium</taxon>
    </lineage>
</organism>